<proteinExistence type="inferred from homology"/>
<dbReference type="EMBL" id="CP136894">
    <property type="protein sequence ID" value="WOL08425.1"/>
    <property type="molecule type" value="Genomic_DNA"/>
</dbReference>
<comment type="similarity">
    <text evidence="1 4">Belongs to the metallothionein superfamily. Type 15 family.</text>
</comment>
<evidence type="ECO:0000256" key="4">
    <source>
        <dbReference type="RuleBase" id="RU369052"/>
    </source>
</evidence>
<sequence length="79" mass="8649">MSPFNFHYISCAHFLLLCWKYAFRCSMYPGLAEEKSTTTQATVLGVAPSKGHFEEIEVAAENGGCKCGSNCTCDPCNCK</sequence>
<keyword evidence="3 4" id="KW-0480">Metal-thiolate cluster</keyword>
<dbReference type="GO" id="GO:0046872">
    <property type="term" value="F:metal ion binding"/>
    <property type="evidence" value="ECO:0007669"/>
    <property type="project" value="UniProtKB-UniRule"/>
</dbReference>
<organism evidence="6 7">
    <name type="scientific">Canna indica</name>
    <name type="common">Indian-shot</name>
    <dbReference type="NCBI Taxonomy" id="4628"/>
    <lineage>
        <taxon>Eukaryota</taxon>
        <taxon>Viridiplantae</taxon>
        <taxon>Streptophyta</taxon>
        <taxon>Embryophyta</taxon>
        <taxon>Tracheophyta</taxon>
        <taxon>Spermatophyta</taxon>
        <taxon>Magnoliopsida</taxon>
        <taxon>Liliopsida</taxon>
        <taxon>Zingiberales</taxon>
        <taxon>Cannaceae</taxon>
        <taxon>Canna</taxon>
    </lineage>
</organism>
<evidence type="ECO:0000256" key="1">
    <source>
        <dbReference type="ARBA" id="ARBA00005802"/>
    </source>
</evidence>
<dbReference type="InterPro" id="IPR000347">
    <property type="entry name" value="Metalthion_15p"/>
</dbReference>
<dbReference type="PANTHER" id="PTHR33543">
    <property type="entry name" value="METALLOTHIONEIN-LIKE PROTEIN 2A"/>
    <property type="match status" value="1"/>
</dbReference>
<feature type="signal peptide" evidence="5">
    <location>
        <begin position="1"/>
        <end position="24"/>
    </location>
</feature>
<keyword evidence="7" id="KW-1185">Reference proteome</keyword>
<evidence type="ECO:0000313" key="7">
    <source>
        <dbReference type="Proteomes" id="UP001327560"/>
    </source>
</evidence>
<accession>A0AAQ3KGG7</accession>
<protein>
    <recommendedName>
        <fullName evidence="4">Metallothionein-like protein</fullName>
    </recommendedName>
</protein>
<dbReference type="Proteomes" id="UP001327560">
    <property type="component" value="Chromosome 5"/>
</dbReference>
<feature type="chain" id="PRO_5043009566" description="Metallothionein-like protein" evidence="5">
    <location>
        <begin position="25"/>
        <end position="79"/>
    </location>
</feature>
<evidence type="ECO:0000256" key="2">
    <source>
        <dbReference type="ARBA" id="ARBA00022723"/>
    </source>
</evidence>
<gene>
    <name evidence="6" type="ORF">Cni_G17178</name>
</gene>
<keyword evidence="2 4" id="KW-0479">Metal-binding</keyword>
<keyword evidence="5" id="KW-0732">Signal</keyword>
<evidence type="ECO:0000256" key="3">
    <source>
        <dbReference type="ARBA" id="ARBA00022851"/>
    </source>
</evidence>
<reference evidence="6 7" key="1">
    <citation type="submission" date="2023-10" db="EMBL/GenBank/DDBJ databases">
        <title>Chromosome-scale genome assembly provides insights into flower coloration mechanisms of Canna indica.</title>
        <authorList>
            <person name="Li C."/>
        </authorList>
    </citation>
    <scope>NUCLEOTIDE SEQUENCE [LARGE SCALE GENOMIC DNA]</scope>
    <source>
        <tissue evidence="6">Flower</tissue>
    </source>
</reference>
<evidence type="ECO:0000256" key="5">
    <source>
        <dbReference type="SAM" id="SignalP"/>
    </source>
</evidence>
<dbReference type="Pfam" id="PF01439">
    <property type="entry name" value="Metallothio_2"/>
    <property type="match status" value="1"/>
</dbReference>
<evidence type="ECO:0000313" key="6">
    <source>
        <dbReference type="EMBL" id="WOL08425.1"/>
    </source>
</evidence>
<dbReference type="AlphaFoldDB" id="A0AAQ3KGG7"/>
<comment type="function">
    <text evidence="4">Metallothioneins have a high content of cysteine residues that bind various heavy metals.</text>
</comment>
<dbReference type="PANTHER" id="PTHR33543:SF37">
    <property type="entry name" value="METALLOTHIONEIN-LIKE PROTEIN 4B"/>
    <property type="match status" value="1"/>
</dbReference>
<name>A0AAQ3KGG7_9LILI</name>